<dbReference type="InterPro" id="IPR037185">
    <property type="entry name" value="EmrE-like"/>
</dbReference>
<dbReference type="PANTHER" id="PTHR22911">
    <property type="entry name" value="ACYL-MALONYL CONDENSING ENZYME-RELATED"/>
    <property type="match status" value="1"/>
</dbReference>
<evidence type="ECO:0000259" key="3">
    <source>
        <dbReference type="Pfam" id="PF00892"/>
    </source>
</evidence>
<feature type="transmembrane region" description="Helical" evidence="2">
    <location>
        <begin position="223"/>
        <end position="242"/>
    </location>
</feature>
<evidence type="ECO:0000256" key="2">
    <source>
        <dbReference type="SAM" id="Phobius"/>
    </source>
</evidence>
<evidence type="ECO:0000313" key="4">
    <source>
        <dbReference type="EMBL" id="GHO53054.1"/>
    </source>
</evidence>
<dbReference type="InterPro" id="IPR000620">
    <property type="entry name" value="EamA_dom"/>
</dbReference>
<dbReference type="Proteomes" id="UP000654345">
    <property type="component" value="Unassembled WGS sequence"/>
</dbReference>
<proteinExistence type="inferred from homology"/>
<keyword evidence="5" id="KW-1185">Reference proteome</keyword>
<feature type="transmembrane region" description="Helical" evidence="2">
    <location>
        <begin position="119"/>
        <end position="141"/>
    </location>
</feature>
<feature type="transmembrane region" description="Helical" evidence="2">
    <location>
        <begin position="191"/>
        <end position="211"/>
    </location>
</feature>
<evidence type="ECO:0000256" key="1">
    <source>
        <dbReference type="ARBA" id="ARBA00007362"/>
    </source>
</evidence>
<feature type="transmembrane region" description="Helical" evidence="2">
    <location>
        <begin position="65"/>
        <end position="84"/>
    </location>
</feature>
<sequence length="295" mass="31771">MGIVLGLLAALFWGGADFFVRFASKRIGSYRTLLFMQFFGLLGLGIFLLASGQLQVVLARSAWEIWLWALLAASLNTLSSLALYRAFEIGVVMIASPISACYSAVTALLAFASGERIGLVPLLGMGVVLLGVTVVATPLSAQEPEARAALALKPRGKLPPGVLLAILASIGYGIAFWMLGFKVTPALGPVVPIWIFRLFTPVVLTLCVPISRQRLTWPRGSVWWLLAAIGILDTIAYFAYTYGVTLSQVSLVSVLSSLYSAVTVLLAWIFIRERLQWSQWLGIGAILAGIALVNL</sequence>
<dbReference type="PANTHER" id="PTHR22911:SF137">
    <property type="entry name" value="SOLUTE CARRIER FAMILY 35 MEMBER G2-RELATED"/>
    <property type="match status" value="1"/>
</dbReference>
<evidence type="ECO:0000313" key="5">
    <source>
        <dbReference type="Proteomes" id="UP000654345"/>
    </source>
</evidence>
<dbReference type="Pfam" id="PF00892">
    <property type="entry name" value="EamA"/>
    <property type="match status" value="2"/>
</dbReference>
<dbReference type="Gene3D" id="1.10.3730.20">
    <property type="match status" value="1"/>
</dbReference>
<comment type="caution">
    <text evidence="4">The sequence shown here is derived from an EMBL/GenBank/DDBJ whole genome shotgun (WGS) entry which is preliminary data.</text>
</comment>
<feature type="domain" description="EamA" evidence="3">
    <location>
        <begin position="1"/>
        <end position="136"/>
    </location>
</feature>
<feature type="transmembrane region" description="Helical" evidence="2">
    <location>
        <begin position="161"/>
        <end position="179"/>
    </location>
</feature>
<dbReference type="SUPFAM" id="SSF103481">
    <property type="entry name" value="Multidrug resistance efflux transporter EmrE"/>
    <property type="match status" value="2"/>
</dbReference>
<accession>A0ABQ3UJZ8</accession>
<gene>
    <name evidence="4" type="ORF">KSB_15290</name>
</gene>
<keyword evidence="2" id="KW-0472">Membrane</keyword>
<feature type="domain" description="EamA" evidence="3">
    <location>
        <begin position="160"/>
        <end position="294"/>
    </location>
</feature>
<dbReference type="EMBL" id="BNJG01000001">
    <property type="protein sequence ID" value="GHO53054.1"/>
    <property type="molecule type" value="Genomic_DNA"/>
</dbReference>
<feature type="transmembrane region" description="Helical" evidence="2">
    <location>
        <begin position="90"/>
        <end position="112"/>
    </location>
</feature>
<reference evidence="4 5" key="1">
    <citation type="journal article" date="2021" name="Int. J. Syst. Evol. Microbiol.">
        <title>Reticulibacter mediterranei gen. nov., sp. nov., within the new family Reticulibacteraceae fam. nov., and Ktedonospora formicarum gen. nov., sp. nov., Ktedonobacter robiniae sp. nov., Dictyobacter formicarum sp. nov. and Dictyobacter arantiisoli sp. nov., belonging to the class Ktedonobacteria.</title>
        <authorList>
            <person name="Yabe S."/>
            <person name="Zheng Y."/>
            <person name="Wang C.M."/>
            <person name="Sakai Y."/>
            <person name="Abe K."/>
            <person name="Yokota A."/>
            <person name="Donadio S."/>
            <person name="Cavaletti L."/>
            <person name="Monciardini P."/>
        </authorList>
    </citation>
    <scope>NUCLEOTIDE SEQUENCE [LARGE SCALE GENOMIC DNA]</scope>
    <source>
        <strain evidence="4 5">SOSP1-30</strain>
    </source>
</reference>
<dbReference type="RefSeq" id="WP_201369902.1">
    <property type="nucleotide sequence ID" value="NZ_BNJG01000001.1"/>
</dbReference>
<feature type="transmembrane region" description="Helical" evidence="2">
    <location>
        <begin position="34"/>
        <end position="58"/>
    </location>
</feature>
<protein>
    <recommendedName>
        <fullName evidence="3">EamA domain-containing protein</fullName>
    </recommendedName>
</protein>
<comment type="similarity">
    <text evidence="1">Belongs to the EamA transporter family.</text>
</comment>
<keyword evidence="2" id="KW-0812">Transmembrane</keyword>
<feature type="transmembrane region" description="Helical" evidence="2">
    <location>
        <begin position="249"/>
        <end position="271"/>
    </location>
</feature>
<name>A0ABQ3UJZ8_9CHLR</name>
<organism evidence="4 5">
    <name type="scientific">Ktedonobacter robiniae</name>
    <dbReference type="NCBI Taxonomy" id="2778365"/>
    <lineage>
        <taxon>Bacteria</taxon>
        <taxon>Bacillati</taxon>
        <taxon>Chloroflexota</taxon>
        <taxon>Ktedonobacteria</taxon>
        <taxon>Ktedonobacterales</taxon>
        <taxon>Ktedonobacteraceae</taxon>
        <taxon>Ktedonobacter</taxon>
    </lineage>
</organism>
<keyword evidence="2" id="KW-1133">Transmembrane helix</keyword>